<evidence type="ECO:0000256" key="1">
    <source>
        <dbReference type="SAM" id="Phobius"/>
    </source>
</evidence>
<reference evidence="2 3" key="1">
    <citation type="journal article" date="2021" name="Cell Host Microbe">
        <title>in vivo commensal control of Clostridioides difficile virulence.</title>
        <authorList>
            <person name="Girinathan B.P."/>
            <person name="Dibenedetto N."/>
            <person name="Worley J.N."/>
            <person name="Peltier J."/>
            <person name="Arrieta-Ortiz M.L."/>
            <person name="Rupa Christinal Immanuel S."/>
            <person name="Lavin R."/>
            <person name="Delaney M.L."/>
            <person name="Cummins C."/>
            <person name="Hoffmann M."/>
            <person name="Luo Y."/>
            <person name="Gonzalez-Escalona N."/>
            <person name="Allard M."/>
            <person name="Onderdonk A.B."/>
            <person name="Gerber G.K."/>
            <person name="Sonenshein A.L."/>
            <person name="Baliga N."/>
            <person name="Dupuy B."/>
            <person name="Bry L."/>
        </authorList>
    </citation>
    <scope>NUCLEOTIDE SEQUENCE [LARGE SCALE GENOMIC DNA]</scope>
    <source>
        <strain evidence="2 3">DSM 599</strain>
    </source>
</reference>
<organism evidence="2 3">
    <name type="scientific">Clostridium sardiniense</name>
    <name type="common">Clostridium absonum</name>
    <dbReference type="NCBI Taxonomy" id="29369"/>
    <lineage>
        <taxon>Bacteria</taxon>
        <taxon>Bacillati</taxon>
        <taxon>Bacillota</taxon>
        <taxon>Clostridia</taxon>
        <taxon>Eubacteriales</taxon>
        <taxon>Clostridiaceae</taxon>
        <taxon>Clostridium</taxon>
    </lineage>
</organism>
<protein>
    <submittedName>
        <fullName evidence="2">ABC-2 transporter permease</fullName>
    </submittedName>
</protein>
<keyword evidence="1" id="KW-0472">Membrane</keyword>
<dbReference type="InterPro" id="IPR025699">
    <property type="entry name" value="ABC2_memb-like"/>
</dbReference>
<dbReference type="Proteomes" id="UP001299068">
    <property type="component" value="Unassembled WGS sequence"/>
</dbReference>
<sequence length="218" mass="24057">MKGLIRNNFYSVGSSLRWTIAFCIVVNVAVIIGAMRFPSNDGFLSILMIGQIGAFVGLTGTALQKDNTSKWSKYEKTLPVKIRNVVMARYISFLIFSVIGILLATLTVVLFSVISAQPTNLEGVGYGYSFGIIFALLVPAFLYPLVLKFGADKSEIMLCISVAITLCLFNAGSKILTPYLIELNNPNMVYRIACIVISVVIFISSYFISLAIYKRKEF</sequence>
<feature type="transmembrane region" description="Helical" evidence="1">
    <location>
        <begin position="188"/>
        <end position="213"/>
    </location>
</feature>
<feature type="transmembrane region" description="Helical" evidence="1">
    <location>
        <begin position="126"/>
        <end position="146"/>
    </location>
</feature>
<feature type="transmembrane region" description="Helical" evidence="1">
    <location>
        <begin position="158"/>
        <end position="176"/>
    </location>
</feature>
<dbReference type="Pfam" id="PF13346">
    <property type="entry name" value="ABC2_membrane_5"/>
    <property type="match status" value="1"/>
</dbReference>
<dbReference type="PANTHER" id="PTHR41309:SF2">
    <property type="entry name" value="MEMBRANE PROTEIN"/>
    <property type="match status" value="1"/>
</dbReference>
<evidence type="ECO:0000313" key="2">
    <source>
        <dbReference type="EMBL" id="MBY0754086.1"/>
    </source>
</evidence>
<keyword evidence="1" id="KW-1133">Transmembrane helix</keyword>
<name>A0ABS7KTE5_CLOSR</name>
<dbReference type="RefSeq" id="WP_221858479.1">
    <property type="nucleotide sequence ID" value="NZ_JAIKTU010000001.1"/>
</dbReference>
<feature type="transmembrane region" description="Helical" evidence="1">
    <location>
        <begin position="90"/>
        <end position="114"/>
    </location>
</feature>
<accession>A0ABS7KTE5</accession>
<proteinExistence type="predicted"/>
<feature type="transmembrane region" description="Helical" evidence="1">
    <location>
        <begin position="43"/>
        <end position="63"/>
    </location>
</feature>
<comment type="caution">
    <text evidence="2">The sequence shown here is derived from an EMBL/GenBank/DDBJ whole genome shotgun (WGS) entry which is preliminary data.</text>
</comment>
<keyword evidence="1" id="KW-0812">Transmembrane</keyword>
<keyword evidence="3" id="KW-1185">Reference proteome</keyword>
<dbReference type="PANTHER" id="PTHR41309">
    <property type="entry name" value="MEMBRANE PROTEIN-RELATED"/>
    <property type="match status" value="1"/>
</dbReference>
<evidence type="ECO:0000313" key="3">
    <source>
        <dbReference type="Proteomes" id="UP001299068"/>
    </source>
</evidence>
<dbReference type="EMBL" id="JAIKTU010000001">
    <property type="protein sequence ID" value="MBY0754086.1"/>
    <property type="molecule type" value="Genomic_DNA"/>
</dbReference>
<gene>
    <name evidence="2" type="ORF">K5V21_01325</name>
</gene>
<feature type="transmembrane region" description="Helical" evidence="1">
    <location>
        <begin position="16"/>
        <end position="37"/>
    </location>
</feature>